<accession>A0A5B7ZPU0</accession>
<reference evidence="1 2" key="1">
    <citation type="submission" date="2019-06" db="EMBL/GenBank/DDBJ databases">
        <title>Thermomonas aquatica sp. nov., isolated from an industrial wastewater treatment plant.</title>
        <authorList>
            <person name="Jeon J.H."/>
            <person name="Park D.-S."/>
        </authorList>
    </citation>
    <scope>NUCLEOTIDE SEQUENCE [LARGE SCALE GENOMIC DNA]</scope>
    <source>
        <strain evidence="1 2">SY21</strain>
    </source>
</reference>
<keyword evidence="2" id="KW-1185">Reference proteome</keyword>
<organism evidence="1 2">
    <name type="scientific">Thermomonas aquatica</name>
    <dbReference type="NCBI Taxonomy" id="2202149"/>
    <lineage>
        <taxon>Bacteria</taxon>
        <taxon>Pseudomonadati</taxon>
        <taxon>Pseudomonadota</taxon>
        <taxon>Gammaproteobacteria</taxon>
        <taxon>Lysobacterales</taxon>
        <taxon>Lysobacteraceae</taxon>
        <taxon>Thermomonas</taxon>
    </lineage>
</organism>
<dbReference type="EMBL" id="CP040871">
    <property type="protein sequence ID" value="QDA57080.1"/>
    <property type="molecule type" value="Genomic_DNA"/>
</dbReference>
<name>A0A5B7ZPU0_9GAMM</name>
<evidence type="ECO:0000313" key="2">
    <source>
        <dbReference type="Proteomes" id="UP000308149"/>
    </source>
</evidence>
<dbReference type="KEGG" id="thes:FHQ07_06995"/>
<protein>
    <submittedName>
        <fullName evidence="1">Uncharacterized protein</fullName>
    </submittedName>
</protein>
<gene>
    <name evidence="1" type="ORF">FHQ07_06995</name>
</gene>
<dbReference type="AlphaFoldDB" id="A0A5B7ZPU0"/>
<evidence type="ECO:0000313" key="1">
    <source>
        <dbReference type="EMBL" id="QDA57080.1"/>
    </source>
</evidence>
<sequence>MKLQVACGQLRLRLSEQELALLTTHGSFAQAMPCPDGRAAQCRLVLDAQAEAGQCRGDLMDLQLLLPRAAFLAFAAERPRRDGFAFAQGPLRISVEVDVRDSHRVRRDAARSG</sequence>
<dbReference type="Proteomes" id="UP000308149">
    <property type="component" value="Chromosome"/>
</dbReference>
<proteinExistence type="predicted"/>
<dbReference type="RefSeq" id="WP_139716132.1">
    <property type="nucleotide sequence ID" value="NZ_CP040871.1"/>
</dbReference>